<dbReference type="RefSeq" id="WP_116074026.1">
    <property type="nucleotide sequence ID" value="NZ_BONB01000078.1"/>
</dbReference>
<dbReference type="AlphaFoldDB" id="A0A3D9ZWU6"/>
<keyword evidence="2" id="KW-1133">Transmembrane helix</keyword>
<dbReference type="InterPro" id="IPR050738">
    <property type="entry name" value="Sulfatase"/>
</dbReference>
<evidence type="ECO:0000259" key="3">
    <source>
        <dbReference type="Pfam" id="PF00884"/>
    </source>
</evidence>
<evidence type="ECO:0000313" key="4">
    <source>
        <dbReference type="EMBL" id="REG01632.1"/>
    </source>
</evidence>
<reference evidence="4 5" key="1">
    <citation type="submission" date="2018-08" db="EMBL/GenBank/DDBJ databases">
        <title>Sequencing the genomes of 1000 actinobacteria strains.</title>
        <authorList>
            <person name="Klenk H.-P."/>
        </authorList>
    </citation>
    <scope>NUCLEOTIDE SEQUENCE [LARGE SCALE GENOMIC DNA]</scope>
    <source>
        <strain evidence="4 5">DSM 44099</strain>
    </source>
</reference>
<dbReference type="GO" id="GO:0004065">
    <property type="term" value="F:arylsulfatase activity"/>
    <property type="evidence" value="ECO:0007669"/>
    <property type="project" value="TreeGrafter"/>
</dbReference>
<keyword evidence="2" id="KW-0812">Transmembrane</keyword>
<protein>
    <submittedName>
        <fullName evidence="4">Arylsulfatase A-like enzyme</fullName>
    </submittedName>
</protein>
<evidence type="ECO:0000256" key="1">
    <source>
        <dbReference type="ARBA" id="ARBA00008779"/>
    </source>
</evidence>
<feature type="domain" description="Sulfatase N-terminal" evidence="3">
    <location>
        <begin position="217"/>
        <end position="517"/>
    </location>
</feature>
<accession>A0A3D9ZWU6</accession>
<dbReference type="InterPro" id="IPR017850">
    <property type="entry name" value="Alkaline_phosphatase_core_sf"/>
</dbReference>
<dbReference type="InterPro" id="IPR000917">
    <property type="entry name" value="Sulfatase_N"/>
</dbReference>
<dbReference type="Gene3D" id="3.40.720.10">
    <property type="entry name" value="Alkaline Phosphatase, subunit A"/>
    <property type="match status" value="2"/>
</dbReference>
<evidence type="ECO:0000313" key="5">
    <source>
        <dbReference type="Proteomes" id="UP000256913"/>
    </source>
</evidence>
<dbReference type="PANTHER" id="PTHR42693:SF33">
    <property type="entry name" value="ARYLSULFATASE"/>
    <property type="match status" value="1"/>
</dbReference>
<keyword evidence="2" id="KW-0472">Membrane</keyword>
<dbReference type="PANTHER" id="PTHR42693">
    <property type="entry name" value="ARYLSULFATASE FAMILY MEMBER"/>
    <property type="match status" value="1"/>
</dbReference>
<name>A0A3D9ZWU6_9ACTN</name>
<comment type="caution">
    <text evidence="4">The sequence shown here is derived from an EMBL/GenBank/DDBJ whole genome shotgun (WGS) entry which is preliminary data.</text>
</comment>
<proteinExistence type="inferred from homology"/>
<feature type="transmembrane region" description="Helical" evidence="2">
    <location>
        <begin position="117"/>
        <end position="138"/>
    </location>
</feature>
<sequence>MSGVTEAAAAPHQVRVWARGELAPLLEIIALCGLAIAQPLLDVTGRSPDFFLFYGAGRGDILLLVALVTVVPPAVLWTLGALTGLVGPRTRKITHTVTVGLLVAAISVQVGKKLLPMRGLPLAVLGLAVGAAIAYAYWRWRVPGQLMRIASLGPLVFVALFAFASPTSAVVLPSAALSARSDVTSTKASHPPVVMLMLDEFPLVSLLGPDGRIDSAKYPNIAALAGGSTWYRNATGVSGWTPYAMPAMLTGRYPAKEVAPHYAAYPDNLFTLLGGTYDTNVQETITELCPPSECGDAVKHDGGMKALLREVAGVLGQIASPRDEPADDPEATYRESTIAEARSGVAPGDPKFRWDSLDDNQPSRFTTFLDGLVPTQRPELHFLHLLMPHTPWNYLPSGTRYEAPEDFPLDGPGWVETARDRHLAQVGYTDLLVGKMIERMKQTGLWDKAVVVVTADHGVSFTLDHQGRGMGAVTASPEEVLWVPLFIKSPGQQAGAVDDRNWQHVDLLPTVAEMAGVTVPWQVDGRPVSAPPRTTPDHTYCDLPGKPVQISDTSTFQKIISGQAGPHMAPRTRPDLVGRRVDTLTVSEGAGPNIKVDDADAFADVEPETGTIPALVYGELPSKIRDGTPIAIAVNGKIGAVTQATWADKKGRRFAALVPDETLFVPGANTLTIYEVAGGELKRLPTA</sequence>
<dbReference type="SUPFAM" id="SSF53649">
    <property type="entry name" value="Alkaline phosphatase-like"/>
    <property type="match status" value="1"/>
</dbReference>
<feature type="transmembrane region" description="Helical" evidence="2">
    <location>
        <begin position="22"/>
        <end position="41"/>
    </location>
</feature>
<organism evidence="4 5">
    <name type="scientific">Asanoa ferruginea</name>
    <dbReference type="NCBI Taxonomy" id="53367"/>
    <lineage>
        <taxon>Bacteria</taxon>
        <taxon>Bacillati</taxon>
        <taxon>Actinomycetota</taxon>
        <taxon>Actinomycetes</taxon>
        <taxon>Micromonosporales</taxon>
        <taxon>Micromonosporaceae</taxon>
        <taxon>Asanoa</taxon>
    </lineage>
</organism>
<feature type="transmembrane region" description="Helical" evidence="2">
    <location>
        <begin position="61"/>
        <end position="86"/>
    </location>
</feature>
<feature type="transmembrane region" description="Helical" evidence="2">
    <location>
        <begin position="93"/>
        <end position="111"/>
    </location>
</feature>
<dbReference type="OrthoDB" id="3400814at2"/>
<comment type="similarity">
    <text evidence="1">Belongs to the sulfatase family.</text>
</comment>
<feature type="transmembrane region" description="Helical" evidence="2">
    <location>
        <begin position="150"/>
        <end position="172"/>
    </location>
</feature>
<gene>
    <name evidence="4" type="ORF">DFJ67_7717</name>
</gene>
<evidence type="ECO:0000256" key="2">
    <source>
        <dbReference type="SAM" id="Phobius"/>
    </source>
</evidence>
<dbReference type="Pfam" id="PF00884">
    <property type="entry name" value="Sulfatase"/>
    <property type="match status" value="1"/>
</dbReference>
<keyword evidence="5" id="KW-1185">Reference proteome</keyword>
<dbReference type="Proteomes" id="UP000256913">
    <property type="component" value="Unassembled WGS sequence"/>
</dbReference>
<dbReference type="EMBL" id="QUMQ01000001">
    <property type="protein sequence ID" value="REG01632.1"/>
    <property type="molecule type" value="Genomic_DNA"/>
</dbReference>